<dbReference type="EMBL" id="QSON01000004">
    <property type="protein sequence ID" value="RGJ05302.1"/>
    <property type="molecule type" value="Genomic_DNA"/>
</dbReference>
<gene>
    <name evidence="3" type="ORF">DXD79_10410</name>
</gene>
<evidence type="ECO:0000259" key="2">
    <source>
        <dbReference type="Pfam" id="PF26348"/>
    </source>
</evidence>
<dbReference type="Pfam" id="PF26348">
    <property type="entry name" value="SRA_ScoMcrA"/>
    <property type="match status" value="1"/>
</dbReference>
<feature type="domain" description="HNH" evidence="1">
    <location>
        <begin position="237"/>
        <end position="274"/>
    </location>
</feature>
<dbReference type="InterPro" id="IPR058712">
    <property type="entry name" value="SRA_ScoMcrA"/>
</dbReference>
<evidence type="ECO:0000259" key="1">
    <source>
        <dbReference type="Pfam" id="PF01844"/>
    </source>
</evidence>
<dbReference type="GO" id="GO:0003676">
    <property type="term" value="F:nucleic acid binding"/>
    <property type="evidence" value="ECO:0007669"/>
    <property type="project" value="InterPro"/>
</dbReference>
<keyword evidence="3" id="KW-0255">Endonuclease</keyword>
<dbReference type="Proteomes" id="UP000263014">
    <property type="component" value="Unassembled WGS sequence"/>
</dbReference>
<dbReference type="InterPro" id="IPR003615">
    <property type="entry name" value="HNH_nuc"/>
</dbReference>
<dbReference type="InterPro" id="IPR002711">
    <property type="entry name" value="HNH"/>
</dbReference>
<organism evidence="3 4">
    <name type="scientific">Hungatella hathewayi</name>
    <dbReference type="NCBI Taxonomy" id="154046"/>
    <lineage>
        <taxon>Bacteria</taxon>
        <taxon>Bacillati</taxon>
        <taxon>Bacillota</taxon>
        <taxon>Clostridia</taxon>
        <taxon>Lachnospirales</taxon>
        <taxon>Lachnospiraceae</taxon>
        <taxon>Hungatella</taxon>
    </lineage>
</organism>
<accession>A0A374P8W4</accession>
<name>A0A374P8W4_9FIRM</name>
<feature type="domain" description="ScoMcrA-like SRA" evidence="2">
    <location>
        <begin position="16"/>
        <end position="146"/>
    </location>
</feature>
<keyword evidence="3" id="KW-0540">Nuclease</keyword>
<comment type="caution">
    <text evidence="3">The sequence shown here is derived from an EMBL/GenBank/DDBJ whole genome shotgun (WGS) entry which is preliminary data.</text>
</comment>
<evidence type="ECO:0000313" key="3">
    <source>
        <dbReference type="EMBL" id="RGJ05302.1"/>
    </source>
</evidence>
<dbReference type="RefSeq" id="WP_117631105.1">
    <property type="nucleotide sequence ID" value="NZ_CACRUH010000023.1"/>
</dbReference>
<proteinExistence type="predicted"/>
<dbReference type="Pfam" id="PF01844">
    <property type="entry name" value="HNH"/>
    <property type="match status" value="1"/>
</dbReference>
<evidence type="ECO:0000313" key="4">
    <source>
        <dbReference type="Proteomes" id="UP000263014"/>
    </source>
</evidence>
<dbReference type="GO" id="GO:0008270">
    <property type="term" value="F:zinc ion binding"/>
    <property type="evidence" value="ECO:0007669"/>
    <property type="project" value="InterPro"/>
</dbReference>
<keyword evidence="3" id="KW-0378">Hydrolase</keyword>
<dbReference type="GO" id="GO:0004519">
    <property type="term" value="F:endonuclease activity"/>
    <property type="evidence" value="ECO:0007669"/>
    <property type="project" value="UniProtKB-KW"/>
</dbReference>
<protein>
    <submittedName>
        <fullName evidence="3">HNH endonuclease</fullName>
    </submittedName>
</protein>
<reference evidence="3 4" key="1">
    <citation type="submission" date="2018-08" db="EMBL/GenBank/DDBJ databases">
        <title>A genome reference for cultivated species of the human gut microbiota.</title>
        <authorList>
            <person name="Zou Y."/>
            <person name="Xue W."/>
            <person name="Luo G."/>
        </authorList>
    </citation>
    <scope>NUCLEOTIDE SEQUENCE [LARGE SCALE GENOMIC DNA]</scope>
    <source>
        <strain evidence="3 4">TM09-12</strain>
    </source>
</reference>
<sequence>MLEVKNMKFNPGFVIGEVVSNREVSKAFGCAIMGGMRPSTKAGTLVLISDMTKPFYKDEWKNGILHYTGMGKYGDQTLKGNNNIKLYESDVNGIELHLFEVYEKTKYTYKGIVKLADKPYQTSQQDEDKNNRKVWVFPLKQVDEKVVYKKDPEVEKANIIKDEELIDSLKDIRQIDQYDFAYRGMPKSKSEPSVINKIEVQKRSRSTAMNALKHAKFMCEIDETHPSFIRRNMNINYVEPHHLVPLEYSDQFDISLDVEENIVSLCSNCHNLLHYGKDFEPLLLKLYEERKELLSHVGIAISYEELVEMYL</sequence>
<dbReference type="AlphaFoldDB" id="A0A374P8W4"/>
<dbReference type="CDD" id="cd00085">
    <property type="entry name" value="HNHc"/>
    <property type="match status" value="1"/>
</dbReference>